<evidence type="ECO:0000256" key="1">
    <source>
        <dbReference type="SAM" id="MobiDB-lite"/>
    </source>
</evidence>
<dbReference type="EMBL" id="JAATJN010000001">
    <property type="protein sequence ID" value="NJC57289.1"/>
    <property type="molecule type" value="Genomic_DNA"/>
</dbReference>
<comment type="caution">
    <text evidence="2">The sequence shown here is derived from an EMBL/GenBank/DDBJ whole genome shotgun (WGS) entry which is preliminary data.</text>
</comment>
<evidence type="ECO:0000313" key="3">
    <source>
        <dbReference type="Proteomes" id="UP000576792"/>
    </source>
</evidence>
<name>A0A846RU21_9MICO</name>
<protein>
    <submittedName>
        <fullName evidence="2">Uncharacterized protein</fullName>
    </submittedName>
</protein>
<evidence type="ECO:0000313" key="2">
    <source>
        <dbReference type="EMBL" id="NJC57289.1"/>
    </source>
</evidence>
<gene>
    <name evidence="2" type="ORF">BKA07_002324</name>
</gene>
<reference evidence="2 3" key="1">
    <citation type="submission" date="2020-03" db="EMBL/GenBank/DDBJ databases">
        <title>Sequencing the genomes of 1000 actinobacteria strains.</title>
        <authorList>
            <person name="Klenk H.-P."/>
        </authorList>
    </citation>
    <scope>NUCLEOTIDE SEQUENCE [LARGE SCALE GENOMIC DNA]</scope>
    <source>
        <strain evidence="2 3">DSM 18964</strain>
    </source>
</reference>
<feature type="compositionally biased region" description="Basic and acidic residues" evidence="1">
    <location>
        <begin position="1"/>
        <end position="12"/>
    </location>
</feature>
<proteinExistence type="predicted"/>
<dbReference type="Proteomes" id="UP000576792">
    <property type="component" value="Unassembled WGS sequence"/>
</dbReference>
<feature type="region of interest" description="Disordered" evidence="1">
    <location>
        <begin position="1"/>
        <end position="33"/>
    </location>
</feature>
<dbReference type="AlphaFoldDB" id="A0A846RU21"/>
<organism evidence="2 3">
    <name type="scientific">Brevibacterium marinum</name>
    <dbReference type="NCBI Taxonomy" id="418643"/>
    <lineage>
        <taxon>Bacteria</taxon>
        <taxon>Bacillati</taxon>
        <taxon>Actinomycetota</taxon>
        <taxon>Actinomycetes</taxon>
        <taxon>Micrococcales</taxon>
        <taxon>Brevibacteriaceae</taxon>
        <taxon>Brevibacterium</taxon>
    </lineage>
</organism>
<keyword evidence="3" id="KW-1185">Reference proteome</keyword>
<accession>A0A846RU21</accession>
<sequence length="33" mass="3790">MGGELETEHNTENDNEQTPIRKLLRQTHNALSL</sequence>